<evidence type="ECO:0000313" key="2">
    <source>
        <dbReference type="EMBL" id="BAS80643.1"/>
    </source>
</evidence>
<reference evidence="2 3" key="3">
    <citation type="journal article" date="2013" name="Rice">
        <title>Improvement of the Oryza sativa Nipponbare reference genome using next generation sequence and optical map data.</title>
        <authorList>
            <person name="Kawahara Y."/>
            <person name="de la Bastide M."/>
            <person name="Hamilton J.P."/>
            <person name="Kanamori H."/>
            <person name="McCombie W.R."/>
            <person name="Ouyang S."/>
            <person name="Schwartz D.C."/>
            <person name="Tanaka T."/>
            <person name="Wu J."/>
            <person name="Zhou S."/>
            <person name="Childs K.L."/>
            <person name="Davidson R.M."/>
            <person name="Lin H."/>
            <person name="Quesada-Ocampo L."/>
            <person name="Vaillancourt B."/>
            <person name="Sakai H."/>
            <person name="Lee S.S."/>
            <person name="Kim J."/>
            <person name="Numa H."/>
            <person name="Itoh T."/>
            <person name="Buell C.R."/>
            <person name="Matsumoto T."/>
        </authorList>
    </citation>
    <scope>NUCLEOTIDE SEQUENCE [LARGE SCALE GENOMIC DNA]</scope>
    <source>
        <strain evidence="3">cv. Nipponbare</strain>
    </source>
</reference>
<evidence type="ECO:0000256" key="1">
    <source>
        <dbReference type="SAM" id="MobiDB-lite"/>
    </source>
</evidence>
<accession>A0A0P0VNS3</accession>
<feature type="region of interest" description="Disordered" evidence="1">
    <location>
        <begin position="109"/>
        <end position="137"/>
    </location>
</feature>
<feature type="region of interest" description="Disordered" evidence="1">
    <location>
        <begin position="1"/>
        <end position="97"/>
    </location>
</feature>
<dbReference type="Proteomes" id="UP000059680">
    <property type="component" value="Chromosome 2"/>
</dbReference>
<organism evidence="2 3">
    <name type="scientific">Oryza sativa subsp. japonica</name>
    <name type="common">Rice</name>
    <dbReference type="NCBI Taxonomy" id="39947"/>
    <lineage>
        <taxon>Eukaryota</taxon>
        <taxon>Viridiplantae</taxon>
        <taxon>Streptophyta</taxon>
        <taxon>Embryophyta</taxon>
        <taxon>Tracheophyta</taxon>
        <taxon>Spermatophyta</taxon>
        <taxon>Magnoliopsida</taxon>
        <taxon>Liliopsida</taxon>
        <taxon>Poales</taxon>
        <taxon>Poaceae</taxon>
        <taxon>BOP clade</taxon>
        <taxon>Oryzoideae</taxon>
        <taxon>Oryzeae</taxon>
        <taxon>Oryzinae</taxon>
        <taxon>Oryza</taxon>
        <taxon>Oryza sativa</taxon>
    </lineage>
</organism>
<dbReference type="AlphaFoldDB" id="A0A0P0VNS3"/>
<proteinExistence type="predicted"/>
<evidence type="ECO:0000313" key="3">
    <source>
        <dbReference type="Proteomes" id="UP000059680"/>
    </source>
</evidence>
<keyword evidence="3" id="KW-1185">Reference proteome</keyword>
<name>A0A0P0VNS3_ORYSJ</name>
<reference evidence="3" key="1">
    <citation type="journal article" date="2005" name="Nature">
        <title>The map-based sequence of the rice genome.</title>
        <authorList>
            <consortium name="International rice genome sequencing project (IRGSP)"/>
            <person name="Matsumoto T."/>
            <person name="Wu J."/>
            <person name="Kanamori H."/>
            <person name="Katayose Y."/>
            <person name="Fujisawa M."/>
            <person name="Namiki N."/>
            <person name="Mizuno H."/>
            <person name="Yamamoto K."/>
            <person name="Antonio B.A."/>
            <person name="Baba T."/>
            <person name="Sakata K."/>
            <person name="Nagamura Y."/>
            <person name="Aoki H."/>
            <person name="Arikawa K."/>
            <person name="Arita K."/>
            <person name="Bito T."/>
            <person name="Chiden Y."/>
            <person name="Fujitsuka N."/>
            <person name="Fukunaka R."/>
            <person name="Hamada M."/>
            <person name="Harada C."/>
            <person name="Hayashi A."/>
            <person name="Hijishita S."/>
            <person name="Honda M."/>
            <person name="Hosokawa S."/>
            <person name="Ichikawa Y."/>
            <person name="Idonuma A."/>
            <person name="Iijima M."/>
            <person name="Ikeda M."/>
            <person name="Ikeno M."/>
            <person name="Ito K."/>
            <person name="Ito S."/>
            <person name="Ito T."/>
            <person name="Ito Y."/>
            <person name="Ito Y."/>
            <person name="Iwabuchi A."/>
            <person name="Kamiya K."/>
            <person name="Karasawa W."/>
            <person name="Kurita K."/>
            <person name="Katagiri S."/>
            <person name="Kikuta A."/>
            <person name="Kobayashi H."/>
            <person name="Kobayashi N."/>
            <person name="Machita K."/>
            <person name="Maehara T."/>
            <person name="Masukawa M."/>
            <person name="Mizubayashi T."/>
            <person name="Mukai Y."/>
            <person name="Nagasaki H."/>
            <person name="Nagata Y."/>
            <person name="Naito S."/>
            <person name="Nakashima M."/>
            <person name="Nakama Y."/>
            <person name="Nakamichi Y."/>
            <person name="Nakamura M."/>
            <person name="Meguro A."/>
            <person name="Negishi M."/>
            <person name="Ohta I."/>
            <person name="Ohta T."/>
            <person name="Okamoto M."/>
            <person name="Ono N."/>
            <person name="Saji S."/>
            <person name="Sakaguchi M."/>
            <person name="Sakai K."/>
            <person name="Shibata M."/>
            <person name="Shimokawa T."/>
            <person name="Song J."/>
            <person name="Takazaki Y."/>
            <person name="Terasawa K."/>
            <person name="Tsugane M."/>
            <person name="Tsuji K."/>
            <person name="Ueda S."/>
            <person name="Waki K."/>
            <person name="Yamagata H."/>
            <person name="Yamamoto M."/>
            <person name="Yamamoto S."/>
            <person name="Yamane H."/>
            <person name="Yoshiki S."/>
            <person name="Yoshihara R."/>
            <person name="Yukawa K."/>
            <person name="Zhong H."/>
            <person name="Yano M."/>
            <person name="Yuan Q."/>
            <person name="Ouyang S."/>
            <person name="Liu J."/>
            <person name="Jones K.M."/>
            <person name="Gansberger K."/>
            <person name="Moffat K."/>
            <person name="Hill J."/>
            <person name="Bera J."/>
            <person name="Fadrosh D."/>
            <person name="Jin S."/>
            <person name="Johri S."/>
            <person name="Kim M."/>
            <person name="Overton L."/>
            <person name="Reardon M."/>
            <person name="Tsitrin T."/>
            <person name="Vuong H."/>
            <person name="Weaver B."/>
            <person name="Ciecko A."/>
            <person name="Tallon L."/>
            <person name="Jackson J."/>
            <person name="Pai G."/>
            <person name="Aken S.V."/>
            <person name="Utterback T."/>
            <person name="Reidmuller S."/>
            <person name="Feldblyum T."/>
            <person name="Hsiao J."/>
            <person name="Zismann V."/>
            <person name="Iobst S."/>
            <person name="de Vazeille A.R."/>
            <person name="Buell C.R."/>
            <person name="Ying K."/>
            <person name="Li Y."/>
            <person name="Lu T."/>
            <person name="Huang Y."/>
            <person name="Zhao Q."/>
            <person name="Feng Q."/>
            <person name="Zhang L."/>
            <person name="Zhu J."/>
            <person name="Weng Q."/>
            <person name="Mu J."/>
            <person name="Lu Y."/>
            <person name="Fan D."/>
            <person name="Liu Y."/>
            <person name="Guan J."/>
            <person name="Zhang Y."/>
            <person name="Yu S."/>
            <person name="Liu X."/>
            <person name="Zhang Y."/>
            <person name="Hong G."/>
            <person name="Han B."/>
            <person name="Choisne N."/>
            <person name="Demange N."/>
            <person name="Orjeda G."/>
            <person name="Samain S."/>
            <person name="Cattolico L."/>
            <person name="Pelletier E."/>
            <person name="Couloux A."/>
            <person name="Segurens B."/>
            <person name="Wincker P."/>
            <person name="D'Hont A."/>
            <person name="Scarpelli C."/>
            <person name="Weissenbach J."/>
            <person name="Salanoubat M."/>
            <person name="Quetier F."/>
            <person name="Yu Y."/>
            <person name="Kim H.R."/>
            <person name="Rambo T."/>
            <person name="Currie J."/>
            <person name="Collura K."/>
            <person name="Luo M."/>
            <person name="Yang T."/>
            <person name="Ammiraju J.S.S."/>
            <person name="Engler F."/>
            <person name="Soderlund C."/>
            <person name="Wing R.A."/>
            <person name="Palmer L.E."/>
            <person name="de la Bastide M."/>
            <person name="Spiegel L."/>
            <person name="Nascimento L."/>
            <person name="Zutavern T."/>
            <person name="O'Shaughnessy A."/>
            <person name="Dike S."/>
            <person name="Dedhia N."/>
            <person name="Preston R."/>
            <person name="Balija V."/>
            <person name="McCombie W.R."/>
            <person name="Chow T."/>
            <person name="Chen H."/>
            <person name="Chung M."/>
            <person name="Chen C."/>
            <person name="Shaw J."/>
            <person name="Wu H."/>
            <person name="Hsiao K."/>
            <person name="Chao Y."/>
            <person name="Chu M."/>
            <person name="Cheng C."/>
            <person name="Hour A."/>
            <person name="Lee P."/>
            <person name="Lin S."/>
            <person name="Lin Y."/>
            <person name="Liou J."/>
            <person name="Liu S."/>
            <person name="Hsing Y."/>
            <person name="Raghuvanshi S."/>
            <person name="Mohanty A."/>
            <person name="Bharti A.K."/>
            <person name="Gaur A."/>
            <person name="Gupta V."/>
            <person name="Kumar D."/>
            <person name="Ravi V."/>
            <person name="Vij S."/>
            <person name="Kapur A."/>
            <person name="Khurana P."/>
            <person name="Khurana P."/>
            <person name="Khurana J.P."/>
            <person name="Tyagi A.K."/>
            <person name="Gaikwad K."/>
            <person name="Singh A."/>
            <person name="Dalal V."/>
            <person name="Srivastava S."/>
            <person name="Dixit A."/>
            <person name="Pal A.K."/>
            <person name="Ghazi I.A."/>
            <person name="Yadav M."/>
            <person name="Pandit A."/>
            <person name="Bhargava A."/>
            <person name="Sureshbabu K."/>
            <person name="Batra K."/>
            <person name="Sharma T.R."/>
            <person name="Mohapatra T."/>
            <person name="Singh N.K."/>
            <person name="Messing J."/>
            <person name="Nelson A.B."/>
            <person name="Fuks G."/>
            <person name="Kavchok S."/>
            <person name="Keizer G."/>
            <person name="Linton E."/>
            <person name="Llaca V."/>
            <person name="Song R."/>
            <person name="Tanyolac B."/>
            <person name="Young S."/>
            <person name="Ho-Il K."/>
            <person name="Hahn J.H."/>
            <person name="Sangsakoo G."/>
            <person name="Vanavichit A."/>
            <person name="de Mattos Luiz.A.T."/>
            <person name="Zimmer P.D."/>
            <person name="Malone G."/>
            <person name="Dellagostin O."/>
            <person name="de Oliveira A.C."/>
            <person name="Bevan M."/>
            <person name="Bancroft I."/>
            <person name="Minx P."/>
            <person name="Cordum H."/>
            <person name="Wilson R."/>
            <person name="Cheng Z."/>
            <person name="Jin W."/>
            <person name="Jiang J."/>
            <person name="Leong S.A."/>
            <person name="Iwama H."/>
            <person name="Gojobori T."/>
            <person name="Itoh T."/>
            <person name="Niimura Y."/>
            <person name="Fujii Y."/>
            <person name="Habara T."/>
            <person name="Sakai H."/>
            <person name="Sato Y."/>
            <person name="Wilson G."/>
            <person name="Kumar K."/>
            <person name="McCouch S."/>
            <person name="Juretic N."/>
            <person name="Hoen D."/>
            <person name="Wright S."/>
            <person name="Bruskiewich R."/>
            <person name="Bureau T."/>
            <person name="Miyao A."/>
            <person name="Hirochika H."/>
            <person name="Nishikawa T."/>
            <person name="Kadowaki K."/>
            <person name="Sugiura M."/>
            <person name="Burr B."/>
            <person name="Sasaki T."/>
        </authorList>
    </citation>
    <scope>NUCLEOTIDE SEQUENCE [LARGE SCALE GENOMIC DNA]</scope>
    <source>
        <strain evidence="3">cv. Nipponbare</strain>
    </source>
</reference>
<feature type="compositionally biased region" description="Basic residues" evidence="1">
    <location>
        <begin position="58"/>
        <end position="82"/>
    </location>
</feature>
<sequence>EDPRRAEVHGRAAAERDRDRRQRHGAVPGEVVAGVQDPRRRRRRVAVGGHGGAERGPQRRVRRGRQPRDHRARVDHRARREHGRVDAQRLPADADAGEHHDVVCRVVRRRQQRRRGEAGGAARPAQRYVTHGVLRRR</sequence>
<dbReference type="PaxDb" id="39947-A0A0P0VNS3"/>
<feature type="compositionally biased region" description="Basic and acidic residues" evidence="1">
    <location>
        <begin position="1"/>
        <end position="20"/>
    </location>
</feature>
<protein>
    <submittedName>
        <fullName evidence="2">Os02g0720450 protein</fullName>
    </submittedName>
</protein>
<dbReference type="InParanoid" id="A0A0P0VNS3"/>
<reference evidence="2 3" key="2">
    <citation type="journal article" date="2013" name="Plant Cell Physiol.">
        <title>Rice Annotation Project Database (RAP-DB): an integrative and interactive database for rice genomics.</title>
        <authorList>
            <person name="Sakai H."/>
            <person name="Lee S.S."/>
            <person name="Tanaka T."/>
            <person name="Numa H."/>
            <person name="Kim J."/>
            <person name="Kawahara Y."/>
            <person name="Wakimoto H."/>
            <person name="Yang C.C."/>
            <person name="Iwamoto M."/>
            <person name="Abe T."/>
            <person name="Yamada Y."/>
            <person name="Muto A."/>
            <person name="Inokuchi H."/>
            <person name="Ikemura T."/>
            <person name="Matsumoto T."/>
            <person name="Sasaki T."/>
            <person name="Itoh T."/>
        </authorList>
    </citation>
    <scope>NUCLEOTIDE SEQUENCE [LARGE SCALE GENOMIC DNA]</scope>
    <source>
        <strain evidence="3">cv. Nipponbare</strain>
    </source>
</reference>
<dbReference type="EMBL" id="AP014958">
    <property type="protein sequence ID" value="BAS80643.1"/>
    <property type="molecule type" value="Genomic_DNA"/>
</dbReference>
<feature type="non-terminal residue" evidence="2">
    <location>
        <position position="1"/>
    </location>
</feature>
<gene>
    <name evidence="2" type="ordered locus">Os02g0720450</name>
    <name evidence="2" type="ORF">OSNPB_020720450</name>
</gene>
<dbReference type="Gramene" id="Os02t0720450-00">
    <property type="protein sequence ID" value="Os02t0720450-00"/>
    <property type="gene ID" value="Os02g0720450"/>
</dbReference>